<dbReference type="EMBL" id="BARW01034739">
    <property type="protein sequence ID" value="GAJ09580.1"/>
    <property type="molecule type" value="Genomic_DNA"/>
</dbReference>
<dbReference type="GO" id="GO:0004519">
    <property type="term" value="F:endonuclease activity"/>
    <property type="evidence" value="ECO:0007669"/>
    <property type="project" value="InterPro"/>
</dbReference>
<dbReference type="AlphaFoldDB" id="X1VM86"/>
<reference evidence="2" key="1">
    <citation type="journal article" date="2014" name="Front. Microbiol.">
        <title>High frequency of phylogenetically diverse reductive dehalogenase-homologous genes in deep subseafloor sedimentary metagenomes.</title>
        <authorList>
            <person name="Kawai M."/>
            <person name="Futagami T."/>
            <person name="Toyoda A."/>
            <person name="Takaki Y."/>
            <person name="Nishi S."/>
            <person name="Hori S."/>
            <person name="Arai W."/>
            <person name="Tsubouchi T."/>
            <person name="Morono Y."/>
            <person name="Uchiyama I."/>
            <person name="Ito T."/>
            <person name="Fujiyama A."/>
            <person name="Inagaki F."/>
            <person name="Takami H."/>
        </authorList>
    </citation>
    <scope>NUCLEOTIDE SEQUENCE</scope>
    <source>
        <strain evidence="2">Expedition CK06-06</strain>
    </source>
</reference>
<proteinExistence type="predicted"/>
<gene>
    <name evidence="2" type="ORF">S12H4_54355</name>
</gene>
<comment type="caution">
    <text evidence="2">The sequence shown here is derived from an EMBL/GenBank/DDBJ whole genome shotgun (WGS) entry which is preliminary data.</text>
</comment>
<dbReference type="Pfam" id="PF20441">
    <property type="entry name" value="TerL_nuclease"/>
    <property type="match status" value="1"/>
</dbReference>
<evidence type="ECO:0000259" key="1">
    <source>
        <dbReference type="Pfam" id="PF20441"/>
    </source>
</evidence>
<name>X1VM86_9ZZZZ</name>
<dbReference type="InterPro" id="IPR005021">
    <property type="entry name" value="Terminase_largesu-like"/>
</dbReference>
<organism evidence="2">
    <name type="scientific">marine sediment metagenome</name>
    <dbReference type="NCBI Taxonomy" id="412755"/>
    <lineage>
        <taxon>unclassified sequences</taxon>
        <taxon>metagenomes</taxon>
        <taxon>ecological metagenomes</taxon>
    </lineage>
</organism>
<sequence>LPDKKVSLVIGVDIGISHDCSAVVAVTRDEGKIKLACHRAWQPSKKTELDLEESVEAYIKDLARDYTIREVRFDPYQFARSSQTLAKLGIRMVEFPQTQDRLTSMSQNLYDLIKGGGLVLYRDRQMKSHAQKATASETARGWRIVKKKASHKIDLIIALAMAALGATQVKEIDEISLVDSASTRKRFYIVKNQGGVNSMKDILKDFIINFSEDEDVEDFQKAENEDKLR</sequence>
<dbReference type="Gene3D" id="3.30.420.240">
    <property type="match status" value="1"/>
</dbReference>
<feature type="non-terminal residue" evidence="2">
    <location>
        <position position="229"/>
    </location>
</feature>
<accession>X1VM86</accession>
<evidence type="ECO:0000313" key="2">
    <source>
        <dbReference type="EMBL" id="GAJ09580.1"/>
    </source>
</evidence>
<feature type="non-terminal residue" evidence="2">
    <location>
        <position position="1"/>
    </location>
</feature>
<feature type="domain" description="Terminase large subunit-like endonuclease" evidence="1">
    <location>
        <begin position="52"/>
        <end position="164"/>
    </location>
</feature>
<dbReference type="InterPro" id="IPR046462">
    <property type="entry name" value="TerL_nuclease"/>
</dbReference>
<dbReference type="PANTHER" id="PTHR41287:SF1">
    <property type="entry name" value="PROTEIN YMFN"/>
    <property type="match status" value="1"/>
</dbReference>
<protein>
    <recommendedName>
        <fullName evidence="1">Terminase large subunit-like endonuclease domain-containing protein</fullName>
    </recommendedName>
</protein>
<dbReference type="PANTHER" id="PTHR41287">
    <property type="match status" value="1"/>
</dbReference>